<dbReference type="Proteomes" id="UP001519343">
    <property type="component" value="Unassembled WGS sequence"/>
</dbReference>
<evidence type="ECO:0000313" key="3">
    <source>
        <dbReference type="Proteomes" id="UP001519343"/>
    </source>
</evidence>
<keyword evidence="3" id="KW-1185">Reference proteome</keyword>
<keyword evidence="1" id="KW-0472">Membrane</keyword>
<proteinExistence type="predicted"/>
<evidence type="ECO:0000256" key="1">
    <source>
        <dbReference type="SAM" id="Phobius"/>
    </source>
</evidence>
<accession>A0ABS4GIE9</accession>
<keyword evidence="1" id="KW-0812">Transmembrane</keyword>
<comment type="caution">
    <text evidence="2">The sequence shown here is derived from an EMBL/GenBank/DDBJ whole genome shotgun (WGS) entry which is preliminary data.</text>
</comment>
<organism evidence="2 3">
    <name type="scientific">Ammoniphilus resinae</name>
    <dbReference type="NCBI Taxonomy" id="861532"/>
    <lineage>
        <taxon>Bacteria</taxon>
        <taxon>Bacillati</taxon>
        <taxon>Bacillota</taxon>
        <taxon>Bacilli</taxon>
        <taxon>Bacillales</taxon>
        <taxon>Paenibacillaceae</taxon>
        <taxon>Aneurinibacillus group</taxon>
        <taxon>Ammoniphilus</taxon>
    </lineage>
</organism>
<gene>
    <name evidence="2" type="ORF">J2Z37_000020</name>
</gene>
<keyword evidence="1" id="KW-1133">Transmembrane helix</keyword>
<evidence type="ECO:0000313" key="2">
    <source>
        <dbReference type="EMBL" id="MBP1930033.1"/>
    </source>
</evidence>
<sequence>MAQKARKIEKNRSKQQQPYILRKEKSSYIDIFQKRSTRIRIYETLCYGVVLFSSGALFPSGGTGFQILAIGAAVLIIGGGPYLYGQVLKPEYILTKTDLTIRMRGKERSYPLEEVVRTSKWRAIFRLKDKKESIMASNVFLEKLDEQLAIVHNQKKR</sequence>
<feature type="transmembrane region" description="Helical" evidence="1">
    <location>
        <begin position="64"/>
        <end position="84"/>
    </location>
</feature>
<dbReference type="RefSeq" id="WP_209807716.1">
    <property type="nucleotide sequence ID" value="NZ_JAGGKT010000001.1"/>
</dbReference>
<reference evidence="2 3" key="1">
    <citation type="submission" date="2021-03" db="EMBL/GenBank/DDBJ databases">
        <title>Genomic Encyclopedia of Type Strains, Phase IV (KMG-IV): sequencing the most valuable type-strain genomes for metagenomic binning, comparative biology and taxonomic classification.</title>
        <authorList>
            <person name="Goeker M."/>
        </authorList>
    </citation>
    <scope>NUCLEOTIDE SEQUENCE [LARGE SCALE GENOMIC DNA]</scope>
    <source>
        <strain evidence="2 3">DSM 24738</strain>
    </source>
</reference>
<protein>
    <submittedName>
        <fullName evidence="2">Uncharacterized protein</fullName>
    </submittedName>
</protein>
<feature type="transmembrane region" description="Helical" evidence="1">
    <location>
        <begin position="41"/>
        <end position="58"/>
    </location>
</feature>
<dbReference type="EMBL" id="JAGGKT010000001">
    <property type="protein sequence ID" value="MBP1930033.1"/>
    <property type="molecule type" value="Genomic_DNA"/>
</dbReference>
<name>A0ABS4GIE9_9BACL</name>